<keyword evidence="7 8" id="KW-0807">Transducer</keyword>
<comment type="caution">
    <text evidence="8">Lacks conserved residue(s) required for the propagation of feature annotation.</text>
</comment>
<dbReference type="Proteomes" id="UP000075920">
    <property type="component" value="Unassembled WGS sequence"/>
</dbReference>
<feature type="transmembrane region" description="Helical" evidence="8">
    <location>
        <begin position="102"/>
        <end position="121"/>
    </location>
</feature>
<keyword evidence="3 8" id="KW-0812">Transmembrane</keyword>
<comment type="function">
    <text evidence="8">Gustatory receptor which mediates acceptance or avoidance behavior, depending on its substrates.</text>
</comment>
<dbReference type="STRING" id="112268.A0A182WQR5"/>
<comment type="similarity">
    <text evidence="8">Belongs to the insect chemoreceptor superfamily. Gustatory receptor (GR) family.</text>
</comment>
<feature type="transmembrane region" description="Helical" evidence="8">
    <location>
        <begin position="181"/>
        <end position="200"/>
    </location>
</feature>
<evidence type="ECO:0000256" key="6">
    <source>
        <dbReference type="ARBA" id="ARBA00023170"/>
    </source>
</evidence>
<dbReference type="GO" id="GO:0005886">
    <property type="term" value="C:plasma membrane"/>
    <property type="evidence" value="ECO:0007669"/>
    <property type="project" value="UniProtKB-SubCell"/>
</dbReference>
<evidence type="ECO:0000256" key="3">
    <source>
        <dbReference type="ARBA" id="ARBA00022692"/>
    </source>
</evidence>
<dbReference type="Pfam" id="PF08395">
    <property type="entry name" value="7tm_7"/>
    <property type="match status" value="1"/>
</dbReference>
<dbReference type="PANTHER" id="PTHR21143">
    <property type="entry name" value="INVERTEBRATE GUSTATORY RECEPTOR"/>
    <property type="match status" value="1"/>
</dbReference>
<feature type="transmembrane region" description="Helical" evidence="8">
    <location>
        <begin position="30"/>
        <end position="51"/>
    </location>
</feature>
<evidence type="ECO:0000256" key="4">
    <source>
        <dbReference type="ARBA" id="ARBA00022989"/>
    </source>
</evidence>
<dbReference type="VEuPathDB" id="VectorBase:AMIN015552"/>
<keyword evidence="4 8" id="KW-1133">Transmembrane helix</keyword>
<dbReference type="GO" id="GO:0008049">
    <property type="term" value="P:male courtship behavior"/>
    <property type="evidence" value="ECO:0007669"/>
    <property type="project" value="TreeGrafter"/>
</dbReference>
<dbReference type="EnsemblMetazoa" id="AMIN015552-RA">
    <property type="protein sequence ID" value="AMIN015552-PA"/>
    <property type="gene ID" value="AMIN015552"/>
</dbReference>
<accession>A0A182WQR5</accession>
<sequence length="408" mass="47478">HYLIACNDRTSSSTFTMNLVLPLLPTERQLLSVTFAIFKLFGFIPFPFDYCTFQLKPSTSSSTLLHLPFLQLLFYAILNCTVILYRANIFYIALQILNINDILYYGSLMCTVMSILICIIVQRNTQRKVWDMIVLIQGTTRKENVHRFSRHYLCKFYGYLMFSAVVEALVFYSIRDSSSNLAYWLVSLTLNIFLRLRHLFHMFFIDILKIQLQQLHVGLVEISDYIGDLHAHLQESDEYRAMYKRSVDRLLELKNTYGQLWELSDCINRSFGWSQICNFAGNFVQLSCYFYWCYMSAKGYGGTNFQDVFITIFPNACIIGLFLNSAEACLRVISPLQSALLEIPHENDPIFQKIIYRFGLQIAQQRIRLTAHGLFEINYSLLKMFATGITTYMIIFITFSTELTSDDI</sequence>
<evidence type="ECO:0000256" key="8">
    <source>
        <dbReference type="RuleBase" id="RU363108"/>
    </source>
</evidence>
<reference evidence="10" key="1">
    <citation type="submission" date="2013-03" db="EMBL/GenBank/DDBJ databases">
        <title>The Genome Sequence of Anopheles minimus MINIMUS1.</title>
        <authorList>
            <consortium name="The Broad Institute Genomics Platform"/>
            <person name="Neafsey D.E."/>
            <person name="Walton C."/>
            <person name="Walker B."/>
            <person name="Young S.K."/>
            <person name="Zeng Q."/>
            <person name="Gargeya S."/>
            <person name="Fitzgerald M."/>
            <person name="Haas B."/>
            <person name="Abouelleil A."/>
            <person name="Allen A.W."/>
            <person name="Alvarado L."/>
            <person name="Arachchi H.M."/>
            <person name="Berlin A.M."/>
            <person name="Chapman S.B."/>
            <person name="Gainer-Dewar J."/>
            <person name="Goldberg J."/>
            <person name="Griggs A."/>
            <person name="Gujja S."/>
            <person name="Hansen M."/>
            <person name="Howarth C."/>
            <person name="Imamovic A."/>
            <person name="Ireland A."/>
            <person name="Larimer J."/>
            <person name="McCowan C."/>
            <person name="Murphy C."/>
            <person name="Pearson M."/>
            <person name="Poon T.W."/>
            <person name="Priest M."/>
            <person name="Roberts A."/>
            <person name="Saif S."/>
            <person name="Shea T."/>
            <person name="Sisk P."/>
            <person name="Sykes S."/>
            <person name="Wortman J."/>
            <person name="Nusbaum C."/>
            <person name="Birren B."/>
        </authorList>
    </citation>
    <scope>NUCLEOTIDE SEQUENCE [LARGE SCALE GENOMIC DNA]</scope>
    <source>
        <strain evidence="10">MINIMUS1</strain>
    </source>
</reference>
<dbReference type="AlphaFoldDB" id="A0A182WQR5"/>
<protein>
    <recommendedName>
        <fullName evidence="8">Gustatory receptor</fullName>
    </recommendedName>
</protein>
<feature type="transmembrane region" description="Helical" evidence="8">
    <location>
        <begin position="72"/>
        <end position="96"/>
    </location>
</feature>
<dbReference type="GO" id="GO:0030424">
    <property type="term" value="C:axon"/>
    <property type="evidence" value="ECO:0007669"/>
    <property type="project" value="TreeGrafter"/>
</dbReference>
<evidence type="ECO:0000256" key="2">
    <source>
        <dbReference type="ARBA" id="ARBA00022475"/>
    </source>
</evidence>
<evidence type="ECO:0000256" key="5">
    <source>
        <dbReference type="ARBA" id="ARBA00023136"/>
    </source>
</evidence>
<dbReference type="GO" id="GO:0007165">
    <property type="term" value="P:signal transduction"/>
    <property type="evidence" value="ECO:0007669"/>
    <property type="project" value="UniProtKB-KW"/>
</dbReference>
<evidence type="ECO:0000313" key="9">
    <source>
        <dbReference type="EnsemblMetazoa" id="AMIN015552-PA"/>
    </source>
</evidence>
<keyword evidence="5 8" id="KW-0472">Membrane</keyword>
<evidence type="ECO:0000256" key="1">
    <source>
        <dbReference type="ARBA" id="ARBA00004651"/>
    </source>
</evidence>
<keyword evidence="2 8" id="KW-1003">Cell membrane</keyword>
<evidence type="ECO:0000313" key="10">
    <source>
        <dbReference type="Proteomes" id="UP000075920"/>
    </source>
</evidence>
<comment type="subcellular location">
    <subcellularLocation>
        <location evidence="1 8">Cell membrane</location>
        <topology evidence="1 8">Multi-pass membrane protein</topology>
    </subcellularLocation>
</comment>
<dbReference type="InterPro" id="IPR013604">
    <property type="entry name" value="7TM_chemorcpt"/>
</dbReference>
<dbReference type="GO" id="GO:0007635">
    <property type="term" value="P:chemosensory behavior"/>
    <property type="evidence" value="ECO:0007669"/>
    <property type="project" value="TreeGrafter"/>
</dbReference>
<proteinExistence type="inferred from homology"/>
<keyword evidence="6 8" id="KW-0675">Receptor</keyword>
<feature type="transmembrane region" description="Helical" evidence="8">
    <location>
        <begin position="156"/>
        <end position="175"/>
    </location>
</feature>
<name>A0A182WQR5_9DIPT</name>
<dbReference type="GO" id="GO:0043025">
    <property type="term" value="C:neuronal cell body"/>
    <property type="evidence" value="ECO:0007669"/>
    <property type="project" value="TreeGrafter"/>
</dbReference>
<organism evidence="9 10">
    <name type="scientific">Anopheles minimus</name>
    <dbReference type="NCBI Taxonomy" id="112268"/>
    <lineage>
        <taxon>Eukaryota</taxon>
        <taxon>Metazoa</taxon>
        <taxon>Ecdysozoa</taxon>
        <taxon>Arthropoda</taxon>
        <taxon>Hexapoda</taxon>
        <taxon>Insecta</taxon>
        <taxon>Pterygota</taxon>
        <taxon>Neoptera</taxon>
        <taxon>Endopterygota</taxon>
        <taxon>Diptera</taxon>
        <taxon>Nematocera</taxon>
        <taxon>Culicoidea</taxon>
        <taxon>Culicidae</taxon>
        <taxon>Anophelinae</taxon>
        <taxon>Anopheles</taxon>
    </lineage>
</organism>
<feature type="transmembrane region" description="Helical" evidence="8">
    <location>
        <begin position="381"/>
        <end position="399"/>
    </location>
</feature>
<reference evidence="9" key="2">
    <citation type="submission" date="2020-05" db="UniProtKB">
        <authorList>
            <consortium name="EnsemblMetazoa"/>
        </authorList>
    </citation>
    <scope>IDENTIFICATION</scope>
    <source>
        <strain evidence="9">MINIMUS1</strain>
    </source>
</reference>
<dbReference type="GO" id="GO:0030425">
    <property type="term" value="C:dendrite"/>
    <property type="evidence" value="ECO:0007669"/>
    <property type="project" value="TreeGrafter"/>
</dbReference>
<dbReference type="PANTHER" id="PTHR21143:SF104">
    <property type="entry name" value="GUSTATORY RECEPTOR 8A-RELATED"/>
    <property type="match status" value="1"/>
</dbReference>
<evidence type="ECO:0000256" key="7">
    <source>
        <dbReference type="ARBA" id="ARBA00023224"/>
    </source>
</evidence>
<keyword evidence="10" id="KW-1185">Reference proteome</keyword>
<dbReference type="GO" id="GO:0050909">
    <property type="term" value="P:sensory perception of taste"/>
    <property type="evidence" value="ECO:0007669"/>
    <property type="project" value="InterPro"/>
</dbReference>